<reference evidence="9" key="2">
    <citation type="submission" date="2020-09" db="EMBL/GenBank/DDBJ databases">
        <authorList>
            <person name="Sun Q."/>
            <person name="Zhou Y."/>
        </authorList>
    </citation>
    <scope>NUCLEOTIDE SEQUENCE</scope>
    <source>
        <strain evidence="9">CGMCC 1.15447</strain>
    </source>
</reference>
<sequence>MTYWARRIRRHAALILTAAIIVWIGFSAAPPPDFRHRLSLSTAYAALIFLAVTLALGPWKLLTRKPNPISFDLRRDLGIWAGILALIHTGVGLTVHLRGRMWMYFFRRLHPLAIQNTKFGAANYIGLASALIFVLLLVISNDLSLRSLGSRRWKSLQRWTYIAAILAVAHGVLFQLVEKRHLPWIIVFAAIILIATAIQITAILYRRTKQSGV</sequence>
<evidence type="ECO:0000256" key="5">
    <source>
        <dbReference type="ARBA" id="ARBA00023004"/>
    </source>
</evidence>
<organism evidence="9 10">
    <name type="scientific">Edaphobacter acidisoli</name>
    <dbReference type="NCBI Taxonomy" id="2040573"/>
    <lineage>
        <taxon>Bacteria</taxon>
        <taxon>Pseudomonadati</taxon>
        <taxon>Acidobacteriota</taxon>
        <taxon>Terriglobia</taxon>
        <taxon>Terriglobales</taxon>
        <taxon>Acidobacteriaceae</taxon>
        <taxon>Edaphobacter</taxon>
    </lineage>
</organism>
<dbReference type="Pfam" id="PF01794">
    <property type="entry name" value="Ferric_reduct"/>
    <property type="match status" value="1"/>
</dbReference>
<evidence type="ECO:0000256" key="7">
    <source>
        <dbReference type="SAM" id="Phobius"/>
    </source>
</evidence>
<evidence type="ECO:0000256" key="6">
    <source>
        <dbReference type="ARBA" id="ARBA00023136"/>
    </source>
</evidence>
<evidence type="ECO:0000259" key="8">
    <source>
        <dbReference type="Pfam" id="PF01794"/>
    </source>
</evidence>
<keyword evidence="6 7" id="KW-0472">Membrane</keyword>
<evidence type="ECO:0000256" key="4">
    <source>
        <dbReference type="ARBA" id="ARBA00022989"/>
    </source>
</evidence>
<keyword evidence="5" id="KW-0408">Iron</keyword>
<dbReference type="PANTHER" id="PTHR36964:SF1">
    <property type="entry name" value="PROTEIN-METHIONINE-SULFOXIDE REDUCTASE HEME-BINDING SUBUNIT MSRQ"/>
    <property type="match status" value="1"/>
</dbReference>
<protein>
    <recommendedName>
        <fullName evidence="8">Ferric oxidoreductase domain-containing protein</fullName>
    </recommendedName>
</protein>
<dbReference type="GO" id="GO:0020037">
    <property type="term" value="F:heme binding"/>
    <property type="evidence" value="ECO:0007669"/>
    <property type="project" value="TreeGrafter"/>
</dbReference>
<dbReference type="GO" id="GO:0005886">
    <property type="term" value="C:plasma membrane"/>
    <property type="evidence" value="ECO:0007669"/>
    <property type="project" value="TreeGrafter"/>
</dbReference>
<dbReference type="RefSeq" id="WP_229669070.1">
    <property type="nucleotide sequence ID" value="NZ_BMJB01000003.1"/>
</dbReference>
<name>A0A916S2Z7_9BACT</name>
<dbReference type="InterPro" id="IPR022837">
    <property type="entry name" value="MsrQ-like"/>
</dbReference>
<evidence type="ECO:0000256" key="3">
    <source>
        <dbReference type="ARBA" id="ARBA00022692"/>
    </source>
</evidence>
<dbReference type="Proteomes" id="UP000648801">
    <property type="component" value="Unassembled WGS sequence"/>
</dbReference>
<accession>A0A916S2Z7</accession>
<comment type="caution">
    <text evidence="9">The sequence shown here is derived from an EMBL/GenBank/DDBJ whole genome shotgun (WGS) entry which is preliminary data.</text>
</comment>
<reference evidence="9" key="1">
    <citation type="journal article" date="2014" name="Int. J. Syst. Evol. Microbiol.">
        <title>Complete genome sequence of Corynebacterium casei LMG S-19264T (=DSM 44701T), isolated from a smear-ripened cheese.</title>
        <authorList>
            <consortium name="US DOE Joint Genome Institute (JGI-PGF)"/>
            <person name="Walter F."/>
            <person name="Albersmeier A."/>
            <person name="Kalinowski J."/>
            <person name="Ruckert C."/>
        </authorList>
    </citation>
    <scope>NUCLEOTIDE SEQUENCE</scope>
    <source>
        <strain evidence="9">CGMCC 1.15447</strain>
    </source>
</reference>
<keyword evidence="3 7" id="KW-0812">Transmembrane</keyword>
<dbReference type="PANTHER" id="PTHR36964">
    <property type="entry name" value="PROTEIN-METHIONINE-SULFOXIDE REDUCTASE HEME-BINDING SUBUNIT MSRQ"/>
    <property type="match status" value="1"/>
</dbReference>
<evidence type="ECO:0000313" key="10">
    <source>
        <dbReference type="Proteomes" id="UP000648801"/>
    </source>
</evidence>
<dbReference type="AlphaFoldDB" id="A0A916S2Z7"/>
<feature type="transmembrane region" description="Helical" evidence="7">
    <location>
        <begin position="38"/>
        <end position="56"/>
    </location>
</feature>
<keyword evidence="4 7" id="KW-1133">Transmembrane helix</keyword>
<feature type="transmembrane region" description="Helical" evidence="7">
    <location>
        <begin position="119"/>
        <end position="139"/>
    </location>
</feature>
<keyword evidence="10" id="KW-1185">Reference proteome</keyword>
<evidence type="ECO:0000313" key="9">
    <source>
        <dbReference type="EMBL" id="GGA78754.1"/>
    </source>
</evidence>
<feature type="domain" description="Ferric oxidoreductase" evidence="8">
    <location>
        <begin position="43"/>
        <end position="168"/>
    </location>
</feature>
<comment type="subcellular location">
    <subcellularLocation>
        <location evidence="1">Membrane</location>
        <topology evidence="1">Multi-pass membrane protein</topology>
    </subcellularLocation>
</comment>
<dbReference type="GO" id="GO:0010181">
    <property type="term" value="F:FMN binding"/>
    <property type="evidence" value="ECO:0007669"/>
    <property type="project" value="TreeGrafter"/>
</dbReference>
<keyword evidence="2" id="KW-0813">Transport</keyword>
<evidence type="ECO:0000256" key="2">
    <source>
        <dbReference type="ARBA" id="ARBA00022448"/>
    </source>
</evidence>
<evidence type="ECO:0000256" key="1">
    <source>
        <dbReference type="ARBA" id="ARBA00004141"/>
    </source>
</evidence>
<dbReference type="GO" id="GO:0016679">
    <property type="term" value="F:oxidoreductase activity, acting on diphenols and related substances as donors"/>
    <property type="evidence" value="ECO:0007669"/>
    <property type="project" value="TreeGrafter"/>
</dbReference>
<dbReference type="EMBL" id="BMJB01000003">
    <property type="protein sequence ID" value="GGA78754.1"/>
    <property type="molecule type" value="Genomic_DNA"/>
</dbReference>
<gene>
    <name evidence="9" type="ORF">GCM10011507_32500</name>
</gene>
<feature type="transmembrane region" description="Helical" evidence="7">
    <location>
        <begin position="77"/>
        <end position="99"/>
    </location>
</feature>
<proteinExistence type="predicted"/>
<dbReference type="InterPro" id="IPR013130">
    <property type="entry name" value="Fe3_Rdtase_TM_dom"/>
</dbReference>
<feature type="transmembrane region" description="Helical" evidence="7">
    <location>
        <begin position="159"/>
        <end position="177"/>
    </location>
</feature>
<feature type="transmembrane region" description="Helical" evidence="7">
    <location>
        <begin position="183"/>
        <end position="205"/>
    </location>
</feature>